<proteinExistence type="predicted"/>
<feature type="region of interest" description="Disordered" evidence="3">
    <location>
        <begin position="1"/>
        <end position="24"/>
    </location>
</feature>
<comment type="caution">
    <text evidence="5">The sequence shown here is derived from an EMBL/GenBank/DDBJ whole genome shotgun (WGS) entry which is preliminary data.</text>
</comment>
<dbReference type="Gene3D" id="1.10.357.10">
    <property type="entry name" value="Tetracycline Repressor, domain 2"/>
    <property type="match status" value="1"/>
</dbReference>
<name>A0ABT0BRC5_9SPHN</name>
<dbReference type="PROSITE" id="PS50977">
    <property type="entry name" value="HTH_TETR_2"/>
    <property type="match status" value="1"/>
</dbReference>
<sequence length="236" mass="26181">MHTVDREMTGAEKAKPQDHRVRVAGERRERMRARLQDAILASCTANVDFSMPSVEDVCRTAGVSRATFYKHFDSVQDAVGTLGEVLLDEMVNSLAAMFDGDSALERITMGLQLFLMRSVTDPRWATFVSRVVQLDPDTDFARNVAKDLKAASDSGEISIANADAAISMALGSMFEAIRHLHKTGDRRREYVESLSVMILHGLGVPAERAASLVRKKSAQIRGLAPDFADWWKDPWI</sequence>
<dbReference type="InterPro" id="IPR049513">
    <property type="entry name" value="TetR_C_40"/>
</dbReference>
<evidence type="ECO:0000313" key="5">
    <source>
        <dbReference type="EMBL" id="MCJ2187602.1"/>
    </source>
</evidence>
<dbReference type="Proteomes" id="UP001202281">
    <property type="component" value="Unassembled WGS sequence"/>
</dbReference>
<evidence type="ECO:0000256" key="1">
    <source>
        <dbReference type="ARBA" id="ARBA00023125"/>
    </source>
</evidence>
<dbReference type="SUPFAM" id="SSF46689">
    <property type="entry name" value="Homeodomain-like"/>
    <property type="match status" value="1"/>
</dbReference>
<dbReference type="EMBL" id="JALHLG010000016">
    <property type="protein sequence ID" value="MCJ2187602.1"/>
    <property type="molecule type" value="Genomic_DNA"/>
</dbReference>
<organism evidence="5 6">
    <name type="scientific">Novosphingobium beihaiensis</name>
    <dbReference type="NCBI Taxonomy" id="2930389"/>
    <lineage>
        <taxon>Bacteria</taxon>
        <taxon>Pseudomonadati</taxon>
        <taxon>Pseudomonadota</taxon>
        <taxon>Alphaproteobacteria</taxon>
        <taxon>Sphingomonadales</taxon>
        <taxon>Sphingomonadaceae</taxon>
        <taxon>Novosphingobium</taxon>
    </lineage>
</organism>
<evidence type="ECO:0000256" key="2">
    <source>
        <dbReference type="PROSITE-ProRule" id="PRU00335"/>
    </source>
</evidence>
<dbReference type="InterPro" id="IPR001647">
    <property type="entry name" value="HTH_TetR"/>
</dbReference>
<feature type="DNA-binding region" description="H-T-H motif" evidence="2">
    <location>
        <begin position="53"/>
        <end position="72"/>
    </location>
</feature>
<feature type="domain" description="HTH tetR-type" evidence="4">
    <location>
        <begin position="29"/>
        <end position="90"/>
    </location>
</feature>
<dbReference type="RefSeq" id="WP_243921441.1">
    <property type="nucleotide sequence ID" value="NZ_JALHLG010000016.1"/>
</dbReference>
<accession>A0ABT0BRC5</accession>
<evidence type="ECO:0000259" key="4">
    <source>
        <dbReference type="PROSITE" id="PS50977"/>
    </source>
</evidence>
<gene>
    <name evidence="5" type="ORF">MTR66_12350</name>
</gene>
<reference evidence="5 6" key="1">
    <citation type="submission" date="2022-04" db="EMBL/GenBank/DDBJ databases">
        <title>Identification of a novel bacterium isolated from mangrove sediments.</title>
        <authorList>
            <person name="Pan X."/>
        </authorList>
    </citation>
    <scope>NUCLEOTIDE SEQUENCE [LARGE SCALE GENOMIC DNA]</scope>
    <source>
        <strain evidence="5 6">B2638</strain>
    </source>
</reference>
<keyword evidence="1 2" id="KW-0238">DNA-binding</keyword>
<evidence type="ECO:0000313" key="6">
    <source>
        <dbReference type="Proteomes" id="UP001202281"/>
    </source>
</evidence>
<protein>
    <submittedName>
        <fullName evidence="5">TetR/AcrR family transcriptional regulator</fullName>
    </submittedName>
</protein>
<evidence type="ECO:0000256" key="3">
    <source>
        <dbReference type="SAM" id="MobiDB-lite"/>
    </source>
</evidence>
<dbReference type="Pfam" id="PF21306">
    <property type="entry name" value="TetR_C_40"/>
    <property type="match status" value="1"/>
</dbReference>
<keyword evidence="6" id="KW-1185">Reference proteome</keyword>
<dbReference type="InterPro" id="IPR009057">
    <property type="entry name" value="Homeodomain-like_sf"/>
</dbReference>